<evidence type="ECO:0000313" key="1">
    <source>
        <dbReference type="EMBL" id="EHR36429.1"/>
    </source>
</evidence>
<proteinExistence type="predicted"/>
<gene>
    <name evidence="1" type="ORF">HMPREF9709_00016</name>
</gene>
<dbReference type="AlphaFoldDB" id="H3NL05"/>
<dbReference type="Proteomes" id="UP000004191">
    <property type="component" value="Unassembled WGS sequence"/>
</dbReference>
<keyword evidence="2" id="KW-1185">Reference proteome</keyword>
<dbReference type="GeneID" id="96998045"/>
<comment type="caution">
    <text evidence="1">The sequence shown here is derived from an EMBL/GenBank/DDBJ whole genome shotgun (WGS) entry which is preliminary data.</text>
</comment>
<name>H3NL05_9FIRM</name>
<dbReference type="Pfam" id="PF13024">
    <property type="entry name" value="DUF3884"/>
    <property type="match status" value="1"/>
</dbReference>
<dbReference type="OrthoDB" id="2186786at2"/>
<protein>
    <submittedName>
        <fullName evidence="1">Uncharacterized protein</fullName>
    </submittedName>
</protein>
<evidence type="ECO:0000313" key="2">
    <source>
        <dbReference type="Proteomes" id="UP000004191"/>
    </source>
</evidence>
<dbReference type="RefSeq" id="WP_005396775.1">
    <property type="nucleotide sequence ID" value="NZ_JH601088.1"/>
</dbReference>
<dbReference type="InterPro" id="IPR024979">
    <property type="entry name" value="DUF3884"/>
</dbReference>
<accession>H3NL05</accession>
<dbReference type="HOGENOM" id="CLU_2382154_0_0_9"/>
<reference evidence="1 2" key="1">
    <citation type="submission" date="2012-01" db="EMBL/GenBank/DDBJ databases">
        <title>The Genome Sequence of Helcococcus kunzii ATCC 51366.</title>
        <authorList>
            <consortium name="The Broad Institute Genome Sequencing Platform"/>
            <person name="Earl A."/>
            <person name="Ward D."/>
            <person name="Feldgarden M."/>
            <person name="Gevers D."/>
            <person name="Huys G."/>
            <person name="Young S.K."/>
            <person name="Zeng Q."/>
            <person name="Gargeya S."/>
            <person name="Fitzgerald M."/>
            <person name="Haas B."/>
            <person name="Abouelleil A."/>
            <person name="Alvarado L."/>
            <person name="Arachchi H.M."/>
            <person name="Berlin A."/>
            <person name="Chapman S.B."/>
            <person name="Gearin G."/>
            <person name="Goldberg J."/>
            <person name="Griggs A."/>
            <person name="Gujja S."/>
            <person name="Hansen M."/>
            <person name="Heiman D."/>
            <person name="Howarth C."/>
            <person name="Larimer J."/>
            <person name="Lui A."/>
            <person name="MacDonald P.J.P."/>
            <person name="McCowen C."/>
            <person name="Montmayeur A."/>
            <person name="Murphy C."/>
            <person name="Neiman D."/>
            <person name="Pearson M."/>
            <person name="Priest M."/>
            <person name="Roberts A."/>
            <person name="Saif S."/>
            <person name="Shea T."/>
            <person name="Sisk P."/>
            <person name="Stolte C."/>
            <person name="Sykes S."/>
            <person name="Wortman J."/>
            <person name="Nusbaum C."/>
            <person name="Birren B."/>
        </authorList>
    </citation>
    <scope>NUCLEOTIDE SEQUENCE [LARGE SCALE GENOMIC DNA]</scope>
    <source>
        <strain evidence="1 2">ATCC 51366</strain>
    </source>
</reference>
<sequence length="94" mass="11440">MLKLASKFYTKLVNLIYHKGYVIEFKTEKEPNFKKLNYLLNTIGSWITKQDKLWICTSSIKDKDEFIRKFSKITKIPEEEFTIEERYFPFVLKY</sequence>
<dbReference type="EMBL" id="AGEI01000001">
    <property type="protein sequence ID" value="EHR36429.1"/>
    <property type="molecule type" value="Genomic_DNA"/>
</dbReference>
<organism evidence="1 2">
    <name type="scientific">Helcococcus kunzii ATCC 51366</name>
    <dbReference type="NCBI Taxonomy" id="883114"/>
    <lineage>
        <taxon>Bacteria</taxon>
        <taxon>Bacillati</taxon>
        <taxon>Bacillota</taxon>
        <taxon>Tissierellia</taxon>
        <taxon>Tissierellales</taxon>
        <taxon>Peptoniphilaceae</taxon>
        <taxon>Helcococcus</taxon>
    </lineage>
</organism>